<evidence type="ECO:0000313" key="4">
    <source>
        <dbReference type="Proteomes" id="UP001444661"/>
    </source>
</evidence>
<feature type="compositionally biased region" description="Pro residues" evidence="1">
    <location>
        <begin position="179"/>
        <end position="191"/>
    </location>
</feature>
<feature type="region of interest" description="Disordered" evidence="1">
    <location>
        <begin position="169"/>
        <end position="207"/>
    </location>
</feature>
<evidence type="ECO:0000256" key="1">
    <source>
        <dbReference type="SAM" id="MobiDB-lite"/>
    </source>
</evidence>
<feature type="compositionally biased region" description="Polar residues" evidence="1">
    <location>
        <begin position="192"/>
        <end position="207"/>
    </location>
</feature>
<feature type="signal peptide" evidence="2">
    <location>
        <begin position="1"/>
        <end position="22"/>
    </location>
</feature>
<sequence>MARLTTAAVLLLGVMLSSGAFGQGMSTPVCEQALILANGINMNIADQKQEQATVVKLQAILGKTPVDTRAFATAKSDLLAFVNNGIQIRQMNQAITPAGNKATEGLVKVANAQLEELNLAMSLSGDPAKDDKVLQTLAGDFAGGIMVNMQNLMDVSQFPKICLPLRCGPAPAPAAQAGMPPPPPPPPPPPSSSGNKTSAMGKGSNMT</sequence>
<reference evidence="3 4" key="1">
    <citation type="submission" date="2023-01" db="EMBL/GenBank/DDBJ databases">
        <title>Analysis of 21 Apiospora genomes using comparative genomics revels a genus with tremendous synthesis potential of carbohydrate active enzymes and secondary metabolites.</title>
        <authorList>
            <person name="Sorensen T."/>
        </authorList>
    </citation>
    <scope>NUCLEOTIDE SEQUENCE [LARGE SCALE GENOMIC DNA]</scope>
    <source>
        <strain evidence="3 4">CBS 33761</strain>
    </source>
</reference>
<gene>
    <name evidence="3" type="ORF">PG993_002809</name>
</gene>
<dbReference type="Proteomes" id="UP001444661">
    <property type="component" value="Unassembled WGS sequence"/>
</dbReference>
<evidence type="ECO:0000313" key="3">
    <source>
        <dbReference type="EMBL" id="KAK8051424.1"/>
    </source>
</evidence>
<keyword evidence="2" id="KW-0732">Signal</keyword>
<protein>
    <submittedName>
        <fullName evidence="3">Uncharacterized protein</fullName>
    </submittedName>
</protein>
<evidence type="ECO:0000256" key="2">
    <source>
        <dbReference type="SAM" id="SignalP"/>
    </source>
</evidence>
<dbReference type="EMBL" id="JAQQWK010000002">
    <property type="protein sequence ID" value="KAK8051424.1"/>
    <property type="molecule type" value="Genomic_DNA"/>
</dbReference>
<feature type="chain" id="PRO_5046498870" evidence="2">
    <location>
        <begin position="23"/>
        <end position="207"/>
    </location>
</feature>
<proteinExistence type="predicted"/>
<feature type="non-terminal residue" evidence="3">
    <location>
        <position position="207"/>
    </location>
</feature>
<name>A0ABR1U0F9_9PEZI</name>
<accession>A0ABR1U0F9</accession>
<keyword evidence="4" id="KW-1185">Reference proteome</keyword>
<organism evidence="3 4">
    <name type="scientific">Apiospora rasikravindrae</name>
    <dbReference type="NCBI Taxonomy" id="990691"/>
    <lineage>
        <taxon>Eukaryota</taxon>
        <taxon>Fungi</taxon>
        <taxon>Dikarya</taxon>
        <taxon>Ascomycota</taxon>
        <taxon>Pezizomycotina</taxon>
        <taxon>Sordariomycetes</taxon>
        <taxon>Xylariomycetidae</taxon>
        <taxon>Amphisphaeriales</taxon>
        <taxon>Apiosporaceae</taxon>
        <taxon>Apiospora</taxon>
    </lineage>
</organism>
<comment type="caution">
    <text evidence="3">The sequence shown here is derived from an EMBL/GenBank/DDBJ whole genome shotgun (WGS) entry which is preliminary data.</text>
</comment>